<dbReference type="Proteomes" id="UP001054252">
    <property type="component" value="Unassembled WGS sequence"/>
</dbReference>
<reference evidence="1 2" key="1">
    <citation type="journal article" date="2021" name="Commun. Biol.">
        <title>The genome of Shorea leprosula (Dipterocarpaceae) highlights the ecological relevance of drought in aseasonal tropical rainforests.</title>
        <authorList>
            <person name="Ng K.K.S."/>
            <person name="Kobayashi M.J."/>
            <person name="Fawcett J.A."/>
            <person name="Hatakeyama M."/>
            <person name="Paape T."/>
            <person name="Ng C.H."/>
            <person name="Ang C.C."/>
            <person name="Tnah L.H."/>
            <person name="Lee C.T."/>
            <person name="Nishiyama T."/>
            <person name="Sese J."/>
            <person name="O'Brien M.J."/>
            <person name="Copetti D."/>
            <person name="Mohd Noor M.I."/>
            <person name="Ong R.C."/>
            <person name="Putra M."/>
            <person name="Sireger I.Z."/>
            <person name="Indrioko S."/>
            <person name="Kosugi Y."/>
            <person name="Izuno A."/>
            <person name="Isagi Y."/>
            <person name="Lee S.L."/>
            <person name="Shimizu K.K."/>
        </authorList>
    </citation>
    <scope>NUCLEOTIDE SEQUENCE [LARGE SCALE GENOMIC DNA]</scope>
    <source>
        <strain evidence="1">214</strain>
    </source>
</reference>
<dbReference type="AlphaFoldDB" id="A0AAV5M8L3"/>
<evidence type="ECO:0000313" key="2">
    <source>
        <dbReference type="Proteomes" id="UP001054252"/>
    </source>
</evidence>
<accession>A0AAV5M8L3</accession>
<organism evidence="1 2">
    <name type="scientific">Rubroshorea leprosula</name>
    <dbReference type="NCBI Taxonomy" id="152421"/>
    <lineage>
        <taxon>Eukaryota</taxon>
        <taxon>Viridiplantae</taxon>
        <taxon>Streptophyta</taxon>
        <taxon>Embryophyta</taxon>
        <taxon>Tracheophyta</taxon>
        <taxon>Spermatophyta</taxon>
        <taxon>Magnoliopsida</taxon>
        <taxon>eudicotyledons</taxon>
        <taxon>Gunneridae</taxon>
        <taxon>Pentapetalae</taxon>
        <taxon>rosids</taxon>
        <taxon>malvids</taxon>
        <taxon>Malvales</taxon>
        <taxon>Dipterocarpaceae</taxon>
        <taxon>Rubroshorea</taxon>
    </lineage>
</organism>
<dbReference type="EMBL" id="BPVZ01000191">
    <property type="protein sequence ID" value="GKV45221.1"/>
    <property type="molecule type" value="Genomic_DNA"/>
</dbReference>
<sequence length="53" mass="5786">MNSPIMFILTGKCREHKTAALTTSLFNYGLIWGFSSEINSVSLMLQCISSVSG</sequence>
<keyword evidence="2" id="KW-1185">Reference proteome</keyword>
<comment type="caution">
    <text evidence="1">The sequence shown here is derived from an EMBL/GenBank/DDBJ whole genome shotgun (WGS) entry which is preliminary data.</text>
</comment>
<proteinExistence type="predicted"/>
<name>A0AAV5M8L3_9ROSI</name>
<protein>
    <submittedName>
        <fullName evidence="1">Uncharacterized protein</fullName>
    </submittedName>
</protein>
<evidence type="ECO:0000313" key="1">
    <source>
        <dbReference type="EMBL" id="GKV45221.1"/>
    </source>
</evidence>
<gene>
    <name evidence="1" type="ORF">SLEP1_g52329</name>
</gene>